<comment type="caution">
    <text evidence="1">The sequence shown here is derived from an EMBL/GenBank/DDBJ whole genome shotgun (WGS) entry which is preliminary data.</text>
</comment>
<evidence type="ECO:0000313" key="2">
    <source>
        <dbReference type="Proteomes" id="UP001497472"/>
    </source>
</evidence>
<dbReference type="Proteomes" id="UP001497472">
    <property type="component" value="Unassembled WGS sequence"/>
</dbReference>
<dbReference type="AlphaFoldDB" id="A0AAV1K1K5"/>
<sequence length="88" mass="9755">MAAVPKMLANILLTRHCQPLKLASFDGPPQRKVQLRLRMTWIRVEAASQGRGAANRCVAMATATSAEGPALYYPFLSRFDNIISPQRL</sequence>
<name>A0AAV1K1K5_9NEOP</name>
<reference evidence="1 2" key="1">
    <citation type="submission" date="2023-11" db="EMBL/GenBank/DDBJ databases">
        <authorList>
            <person name="Okamura Y."/>
        </authorList>
    </citation>
    <scope>NUCLEOTIDE SEQUENCE [LARGE SCALE GENOMIC DNA]</scope>
</reference>
<evidence type="ECO:0000313" key="1">
    <source>
        <dbReference type="EMBL" id="CAK1555654.1"/>
    </source>
</evidence>
<accession>A0AAV1K1K5</accession>
<protein>
    <submittedName>
        <fullName evidence="1">Uncharacterized protein</fullName>
    </submittedName>
</protein>
<organism evidence="1 2">
    <name type="scientific">Leptosia nina</name>
    <dbReference type="NCBI Taxonomy" id="320188"/>
    <lineage>
        <taxon>Eukaryota</taxon>
        <taxon>Metazoa</taxon>
        <taxon>Ecdysozoa</taxon>
        <taxon>Arthropoda</taxon>
        <taxon>Hexapoda</taxon>
        <taxon>Insecta</taxon>
        <taxon>Pterygota</taxon>
        <taxon>Neoptera</taxon>
        <taxon>Endopterygota</taxon>
        <taxon>Lepidoptera</taxon>
        <taxon>Glossata</taxon>
        <taxon>Ditrysia</taxon>
        <taxon>Papilionoidea</taxon>
        <taxon>Pieridae</taxon>
        <taxon>Pierinae</taxon>
        <taxon>Leptosia</taxon>
    </lineage>
</organism>
<keyword evidence="2" id="KW-1185">Reference proteome</keyword>
<proteinExistence type="predicted"/>
<gene>
    <name evidence="1" type="ORF">LNINA_LOCUS14454</name>
</gene>
<dbReference type="EMBL" id="CAVLEF010000280">
    <property type="protein sequence ID" value="CAK1555654.1"/>
    <property type="molecule type" value="Genomic_DNA"/>
</dbReference>